<dbReference type="InterPro" id="IPR005761">
    <property type="entry name" value="UDP-N-AcMur-Glu-dNH2Pim_ligase"/>
</dbReference>
<feature type="binding site" evidence="7">
    <location>
        <position position="485"/>
    </location>
    <ligand>
        <name>meso-2,6-diaminopimelate</name>
        <dbReference type="ChEBI" id="CHEBI:57791"/>
    </ligand>
</feature>
<feature type="short sequence motif" description="Meso-diaminopimelate recognition motif" evidence="7">
    <location>
        <begin position="432"/>
        <end position="435"/>
    </location>
</feature>
<evidence type="ECO:0000259" key="10">
    <source>
        <dbReference type="Pfam" id="PF02875"/>
    </source>
</evidence>
<dbReference type="NCBIfam" id="NF001124">
    <property type="entry name" value="PRK00139.1-2"/>
    <property type="match status" value="1"/>
</dbReference>
<dbReference type="Pfam" id="PF02875">
    <property type="entry name" value="Mur_ligase_C"/>
    <property type="match status" value="1"/>
</dbReference>
<comment type="PTM">
    <text evidence="7">Carboxylation is probably crucial for Mg(2+) binding and, consequently, for the gamma-phosphate positioning of ATP.</text>
</comment>
<evidence type="ECO:0000259" key="11">
    <source>
        <dbReference type="Pfam" id="PF08245"/>
    </source>
</evidence>
<evidence type="ECO:0000256" key="2">
    <source>
        <dbReference type="ARBA" id="ARBA00022618"/>
    </source>
</evidence>
<dbReference type="EMBL" id="QOCI01000001">
    <property type="protein sequence ID" value="RRR20108.1"/>
    <property type="molecule type" value="Genomic_DNA"/>
</dbReference>
<dbReference type="InterPro" id="IPR004101">
    <property type="entry name" value="Mur_ligase_C"/>
</dbReference>
<comment type="caution">
    <text evidence="7">Lacks conserved residue(s) required for the propagation of feature annotation.</text>
</comment>
<dbReference type="GeneID" id="78119706"/>
<feature type="domain" description="Mur ligase central" evidence="11">
    <location>
        <begin position="131"/>
        <end position="334"/>
    </location>
</feature>
<feature type="domain" description="Mur ligase C-terminal" evidence="10">
    <location>
        <begin position="359"/>
        <end position="487"/>
    </location>
</feature>
<dbReference type="Gene3D" id="3.40.1190.10">
    <property type="entry name" value="Mur-like, catalytic domain"/>
    <property type="match status" value="1"/>
</dbReference>
<organism evidence="12 13">
    <name type="scientific">Brachybacterium paraconglomeratum</name>
    <dbReference type="NCBI Taxonomy" id="173362"/>
    <lineage>
        <taxon>Bacteria</taxon>
        <taxon>Bacillati</taxon>
        <taxon>Actinomycetota</taxon>
        <taxon>Actinomycetes</taxon>
        <taxon>Micrococcales</taxon>
        <taxon>Dermabacteraceae</taxon>
        <taxon>Brachybacterium</taxon>
    </lineage>
</organism>
<feature type="domain" description="Mur ligase N-terminal catalytic" evidence="9">
    <location>
        <begin position="42"/>
        <end position="116"/>
    </location>
</feature>
<dbReference type="RefSeq" id="WP_126984534.1">
    <property type="nucleotide sequence ID" value="NZ_ML133851.1"/>
</dbReference>
<sequence length="530" mass="55662">MSETPVPQHEPARPRRPRGASVAELASALGAAPHDPGDDALHLTGVTLDSRAVKPGDLWSALPGQVTHGARFAAQAVERGAALALTDEDGSALCAEAGLPALVVPDPRAATATAAALVQGRPAERLATVGVTGTNGKTSITTAITRTLLALGVPAGVIGTSGTSYRDARGADHTVATVRTTPEAPELHGILARMAEDEVAVASMEVSSHALVLHRADEVVFDVACFTNLTQDHLDFHGTMEEYYRAKRLLFTPEHARRGIVCVDDEWGRRLAREATIPVTTYATLPGVEADHRAVAAHSEGYGSTVTVHGPDGERTLHAALPGRHYVANTLAAELLLAAIGRSGPEVVEALATEGTVPGRMELVADDGVRGIVDYSHTADALEQALTTLRAVPGTRRLVVVMGAGGDRDRTKRPRMGEVAARLADVVIVTDDNPRTEDPASIRDEVLAGIPEDTNAQVHEVDGRGAAIELAVSLADVSDTILVAGKGAETGQQIGGIVHPFDDRLRLRDALHTARSTPRRVDADDMDEGR</sequence>
<dbReference type="UniPathway" id="UPA00219"/>
<evidence type="ECO:0000256" key="7">
    <source>
        <dbReference type="HAMAP-Rule" id="MF_00208"/>
    </source>
</evidence>
<dbReference type="GO" id="GO:0000287">
    <property type="term" value="F:magnesium ion binding"/>
    <property type="evidence" value="ECO:0007669"/>
    <property type="project" value="UniProtKB-UniRule"/>
</dbReference>
<gene>
    <name evidence="7" type="primary">murE</name>
    <name evidence="12" type="ORF">DS079_01495</name>
</gene>
<comment type="subcellular location">
    <subcellularLocation>
        <location evidence="7 8">Cytoplasm</location>
    </subcellularLocation>
</comment>
<dbReference type="Pfam" id="PF08245">
    <property type="entry name" value="Mur_ligase_M"/>
    <property type="match status" value="1"/>
</dbReference>
<dbReference type="SUPFAM" id="SSF53244">
    <property type="entry name" value="MurD-like peptide ligases, peptide-binding domain"/>
    <property type="match status" value="1"/>
</dbReference>
<accession>A0A426SP95</accession>
<keyword evidence="7" id="KW-0963">Cytoplasm</keyword>
<evidence type="ECO:0000313" key="12">
    <source>
        <dbReference type="EMBL" id="RRR20108.1"/>
    </source>
</evidence>
<dbReference type="PANTHER" id="PTHR23135">
    <property type="entry name" value="MUR LIGASE FAMILY MEMBER"/>
    <property type="match status" value="1"/>
</dbReference>
<dbReference type="InterPro" id="IPR013221">
    <property type="entry name" value="Mur_ligase_cen"/>
</dbReference>
<dbReference type="InterPro" id="IPR000713">
    <property type="entry name" value="Mur_ligase_N"/>
</dbReference>
<comment type="catalytic activity">
    <reaction evidence="7">
        <text>UDP-N-acetyl-alpha-D-muramoyl-L-alanyl-D-glutamate + meso-2,6-diaminopimelate + ATP = UDP-N-acetyl-alpha-D-muramoyl-L-alanyl-gamma-D-glutamyl-meso-2,6-diaminopimelate + ADP + phosphate + H(+)</text>
        <dbReference type="Rhea" id="RHEA:23676"/>
        <dbReference type="ChEBI" id="CHEBI:15378"/>
        <dbReference type="ChEBI" id="CHEBI:30616"/>
        <dbReference type="ChEBI" id="CHEBI:43474"/>
        <dbReference type="ChEBI" id="CHEBI:57791"/>
        <dbReference type="ChEBI" id="CHEBI:83900"/>
        <dbReference type="ChEBI" id="CHEBI:83905"/>
        <dbReference type="ChEBI" id="CHEBI:456216"/>
        <dbReference type="EC" id="6.3.2.13"/>
    </reaction>
</comment>
<dbReference type="PANTHER" id="PTHR23135:SF4">
    <property type="entry name" value="UDP-N-ACETYLMURAMOYL-L-ALANYL-D-GLUTAMATE--2,6-DIAMINOPIMELATE LIGASE MURE HOMOLOG, CHLOROPLASTIC"/>
    <property type="match status" value="1"/>
</dbReference>
<feature type="binding site" evidence="7">
    <location>
        <begin position="432"/>
        <end position="435"/>
    </location>
    <ligand>
        <name>meso-2,6-diaminopimelate</name>
        <dbReference type="ChEBI" id="CHEBI:57791"/>
    </ligand>
</feature>
<dbReference type="InterPro" id="IPR035911">
    <property type="entry name" value="MurE/MurF_N"/>
</dbReference>
<evidence type="ECO:0000256" key="1">
    <source>
        <dbReference type="ARBA" id="ARBA00005898"/>
    </source>
</evidence>
<dbReference type="NCBIfam" id="TIGR01085">
    <property type="entry name" value="murE"/>
    <property type="match status" value="1"/>
</dbReference>
<dbReference type="NCBIfam" id="NF001126">
    <property type="entry name" value="PRK00139.1-4"/>
    <property type="match status" value="1"/>
</dbReference>
<dbReference type="GO" id="GO:0071555">
    <property type="term" value="P:cell wall organization"/>
    <property type="evidence" value="ECO:0007669"/>
    <property type="project" value="UniProtKB-KW"/>
</dbReference>
<keyword evidence="7" id="KW-0067">ATP-binding</keyword>
<reference evidence="12 13" key="1">
    <citation type="submission" date="2018-07" db="EMBL/GenBank/DDBJ databases">
        <title>Brachybacteriurn paraconglorneratum KCTC 9916.</title>
        <authorList>
            <person name="Li Y."/>
        </authorList>
    </citation>
    <scope>NUCLEOTIDE SEQUENCE [LARGE SCALE GENOMIC DNA]</scope>
    <source>
        <strain evidence="12 13">KCTC 9916</strain>
    </source>
</reference>
<keyword evidence="7 12" id="KW-0436">Ligase</keyword>
<evidence type="ECO:0000313" key="13">
    <source>
        <dbReference type="Proteomes" id="UP000274327"/>
    </source>
</evidence>
<comment type="similarity">
    <text evidence="1 7">Belongs to the MurCDEF family. MurE subfamily.</text>
</comment>
<dbReference type="AlphaFoldDB" id="A0A426SP95"/>
<dbReference type="Gene3D" id="3.90.190.20">
    <property type="entry name" value="Mur ligase, C-terminal domain"/>
    <property type="match status" value="1"/>
</dbReference>
<dbReference type="Gene3D" id="3.40.1390.10">
    <property type="entry name" value="MurE/MurF, N-terminal domain"/>
    <property type="match status" value="1"/>
</dbReference>
<feature type="binding site" evidence="7">
    <location>
        <position position="408"/>
    </location>
    <ligand>
        <name>meso-2,6-diaminopimelate</name>
        <dbReference type="ChEBI" id="CHEBI:57791"/>
    </ligand>
</feature>
<proteinExistence type="inferred from homology"/>
<evidence type="ECO:0000256" key="3">
    <source>
        <dbReference type="ARBA" id="ARBA00022960"/>
    </source>
</evidence>
<evidence type="ECO:0000259" key="9">
    <source>
        <dbReference type="Pfam" id="PF01225"/>
    </source>
</evidence>
<comment type="caution">
    <text evidence="12">The sequence shown here is derived from an EMBL/GenBank/DDBJ whole genome shotgun (WGS) entry which is preliminary data.</text>
</comment>
<feature type="binding site" evidence="7">
    <location>
        <position position="207"/>
    </location>
    <ligand>
        <name>UDP-N-acetyl-alpha-D-muramoyl-L-alanyl-D-glutamate</name>
        <dbReference type="ChEBI" id="CHEBI:83900"/>
    </ligand>
</feature>
<feature type="binding site" evidence="7">
    <location>
        <begin position="133"/>
        <end position="139"/>
    </location>
    <ligand>
        <name>ATP</name>
        <dbReference type="ChEBI" id="CHEBI:30616"/>
    </ligand>
</feature>
<comment type="function">
    <text evidence="7">Catalyzes the addition of meso-diaminopimelic acid to the nucleotide precursor UDP-N-acetylmuramoyl-L-alanyl-D-glutamate (UMAG) in the biosynthesis of bacterial cell-wall peptidoglycan.</text>
</comment>
<name>A0A426SP95_9MICO</name>
<dbReference type="Pfam" id="PF01225">
    <property type="entry name" value="Mur_ligase"/>
    <property type="match status" value="1"/>
</dbReference>
<evidence type="ECO:0000256" key="4">
    <source>
        <dbReference type="ARBA" id="ARBA00022984"/>
    </source>
</evidence>
<feature type="binding site" evidence="7">
    <location>
        <position position="489"/>
    </location>
    <ligand>
        <name>meso-2,6-diaminopimelate</name>
        <dbReference type="ChEBI" id="CHEBI:57791"/>
    </ligand>
</feature>
<dbReference type="GO" id="GO:0008360">
    <property type="term" value="P:regulation of cell shape"/>
    <property type="evidence" value="ECO:0007669"/>
    <property type="project" value="UniProtKB-KW"/>
</dbReference>
<feature type="binding site" evidence="7">
    <location>
        <position position="50"/>
    </location>
    <ligand>
        <name>UDP-N-acetyl-alpha-D-muramoyl-L-alanyl-D-glutamate</name>
        <dbReference type="ChEBI" id="CHEBI:83900"/>
    </ligand>
</feature>
<dbReference type="GO" id="GO:0009252">
    <property type="term" value="P:peptidoglycan biosynthetic process"/>
    <property type="evidence" value="ECO:0007669"/>
    <property type="project" value="UniProtKB-UniRule"/>
</dbReference>
<keyword evidence="7" id="KW-0547">Nucleotide-binding</keyword>
<dbReference type="EC" id="6.3.2.13" evidence="7"/>
<evidence type="ECO:0000256" key="6">
    <source>
        <dbReference type="ARBA" id="ARBA00023316"/>
    </source>
</evidence>
<dbReference type="GO" id="GO:0005524">
    <property type="term" value="F:ATP binding"/>
    <property type="evidence" value="ECO:0007669"/>
    <property type="project" value="UniProtKB-UniRule"/>
</dbReference>
<dbReference type="HAMAP" id="MF_00208">
    <property type="entry name" value="MurE"/>
    <property type="match status" value="1"/>
</dbReference>
<feature type="modified residue" description="N6-carboxylysine" evidence="7">
    <location>
        <position position="247"/>
    </location>
</feature>
<keyword evidence="13" id="KW-1185">Reference proteome</keyword>
<keyword evidence="2 7" id="KW-0132">Cell division</keyword>
<evidence type="ECO:0000256" key="5">
    <source>
        <dbReference type="ARBA" id="ARBA00023306"/>
    </source>
</evidence>
<keyword evidence="7" id="KW-0460">Magnesium</keyword>
<dbReference type="Proteomes" id="UP000274327">
    <property type="component" value="Unassembled WGS sequence"/>
</dbReference>
<dbReference type="InterPro" id="IPR036615">
    <property type="entry name" value="Mur_ligase_C_dom_sf"/>
</dbReference>
<keyword evidence="6 7" id="KW-0961">Cell wall biogenesis/degradation</keyword>
<dbReference type="GO" id="GO:0008765">
    <property type="term" value="F:UDP-N-acetylmuramoylalanyl-D-glutamate-2,6-diaminopimelate ligase activity"/>
    <property type="evidence" value="ECO:0007669"/>
    <property type="project" value="UniProtKB-UniRule"/>
</dbReference>
<dbReference type="GO" id="GO:0051301">
    <property type="term" value="P:cell division"/>
    <property type="evidence" value="ECO:0007669"/>
    <property type="project" value="UniProtKB-KW"/>
</dbReference>
<keyword evidence="3 7" id="KW-0133">Cell shape</keyword>
<feature type="binding site" evidence="7">
    <location>
        <position position="48"/>
    </location>
    <ligand>
        <name>UDP-N-acetyl-alpha-D-muramoyl-L-alanyl-D-glutamate</name>
        <dbReference type="ChEBI" id="CHEBI:83900"/>
    </ligand>
</feature>
<evidence type="ECO:0000256" key="8">
    <source>
        <dbReference type="RuleBase" id="RU004135"/>
    </source>
</evidence>
<protein>
    <recommendedName>
        <fullName evidence="7">UDP-N-acetylmuramoyl-L-alanyl-D-glutamate--2,6-diaminopimelate ligase</fullName>
        <ecNumber evidence="7">6.3.2.13</ecNumber>
    </recommendedName>
    <alternativeName>
        <fullName evidence="7">Meso-A2pm-adding enzyme</fullName>
    </alternativeName>
    <alternativeName>
        <fullName evidence="7">Meso-diaminopimelate-adding enzyme</fullName>
    </alternativeName>
    <alternativeName>
        <fullName evidence="7">UDP-MurNAc-L-Ala-D-Glu:meso-diaminopimelate ligase</fullName>
    </alternativeName>
    <alternativeName>
        <fullName evidence="7">UDP-MurNAc-tripeptide synthetase</fullName>
    </alternativeName>
    <alternativeName>
        <fullName evidence="7">UDP-N-acetylmuramyl-tripeptide synthetase</fullName>
    </alternativeName>
</protein>
<dbReference type="SUPFAM" id="SSF63418">
    <property type="entry name" value="MurE/MurF N-terminal domain"/>
    <property type="match status" value="1"/>
</dbReference>
<keyword evidence="4 7" id="KW-0573">Peptidoglycan synthesis</keyword>
<keyword evidence="5 7" id="KW-0131">Cell cycle</keyword>
<feature type="binding site" evidence="7">
    <location>
        <begin position="180"/>
        <end position="181"/>
    </location>
    <ligand>
        <name>UDP-N-acetyl-alpha-D-muramoyl-L-alanyl-D-glutamate</name>
        <dbReference type="ChEBI" id="CHEBI:83900"/>
    </ligand>
</feature>
<dbReference type="InterPro" id="IPR036565">
    <property type="entry name" value="Mur-like_cat_sf"/>
</dbReference>
<comment type="cofactor">
    <cofactor evidence="7">
        <name>Mg(2+)</name>
        <dbReference type="ChEBI" id="CHEBI:18420"/>
    </cofactor>
</comment>
<dbReference type="GO" id="GO:0005737">
    <property type="term" value="C:cytoplasm"/>
    <property type="evidence" value="ECO:0007669"/>
    <property type="project" value="UniProtKB-SubCell"/>
</dbReference>
<comment type="pathway">
    <text evidence="7 8">Cell wall biogenesis; peptidoglycan biosynthesis.</text>
</comment>
<feature type="binding site" evidence="7">
    <location>
        <position position="215"/>
    </location>
    <ligand>
        <name>UDP-N-acetyl-alpha-D-muramoyl-L-alanyl-D-glutamate</name>
        <dbReference type="ChEBI" id="CHEBI:83900"/>
    </ligand>
</feature>
<dbReference type="SUPFAM" id="SSF53623">
    <property type="entry name" value="MurD-like peptide ligases, catalytic domain"/>
    <property type="match status" value="1"/>
</dbReference>